<proteinExistence type="predicted"/>
<name>A0A9P8PP10_9ASCO</name>
<gene>
    <name evidence="2" type="ORF">WICMUC_002564</name>
</gene>
<dbReference type="EMBL" id="JAEUBF010000734">
    <property type="protein sequence ID" value="KAH3675647.1"/>
    <property type="molecule type" value="Genomic_DNA"/>
</dbReference>
<dbReference type="Proteomes" id="UP000769528">
    <property type="component" value="Unassembled WGS sequence"/>
</dbReference>
<evidence type="ECO:0000256" key="1">
    <source>
        <dbReference type="SAM" id="MobiDB-lite"/>
    </source>
</evidence>
<accession>A0A9P8PP10</accession>
<dbReference type="AlphaFoldDB" id="A0A9P8PP10"/>
<feature type="compositionally biased region" description="Acidic residues" evidence="1">
    <location>
        <begin position="19"/>
        <end position="32"/>
    </location>
</feature>
<feature type="compositionally biased region" description="Acidic residues" evidence="1">
    <location>
        <begin position="53"/>
        <end position="79"/>
    </location>
</feature>
<reference evidence="2" key="1">
    <citation type="journal article" date="2021" name="Open Biol.">
        <title>Shared evolutionary footprints suggest mitochondrial oxidative damage underlies multiple complex I losses in fungi.</title>
        <authorList>
            <person name="Schikora-Tamarit M.A."/>
            <person name="Marcet-Houben M."/>
            <person name="Nosek J."/>
            <person name="Gabaldon T."/>
        </authorList>
    </citation>
    <scope>NUCLEOTIDE SEQUENCE</scope>
    <source>
        <strain evidence="2">CBS6341</strain>
    </source>
</reference>
<organism evidence="2 3">
    <name type="scientific">Wickerhamomyces mucosus</name>
    <dbReference type="NCBI Taxonomy" id="1378264"/>
    <lineage>
        <taxon>Eukaryota</taxon>
        <taxon>Fungi</taxon>
        <taxon>Dikarya</taxon>
        <taxon>Ascomycota</taxon>
        <taxon>Saccharomycotina</taxon>
        <taxon>Saccharomycetes</taxon>
        <taxon>Phaffomycetales</taxon>
        <taxon>Wickerhamomycetaceae</taxon>
        <taxon>Wickerhamomyces</taxon>
    </lineage>
</organism>
<protein>
    <submittedName>
        <fullName evidence="2">Uncharacterized protein</fullName>
    </submittedName>
</protein>
<sequence>MHFVHVGFVEVVHVMNIPEVDDDDNPEEEDNTLEERDNILVVEEVDRIPEPDNSVEDDLEEHDLEDDNLEEEDPVNNLE</sequence>
<keyword evidence="3" id="KW-1185">Reference proteome</keyword>
<evidence type="ECO:0000313" key="3">
    <source>
        <dbReference type="Proteomes" id="UP000769528"/>
    </source>
</evidence>
<evidence type="ECO:0000313" key="2">
    <source>
        <dbReference type="EMBL" id="KAH3675647.1"/>
    </source>
</evidence>
<comment type="caution">
    <text evidence="2">The sequence shown here is derived from an EMBL/GenBank/DDBJ whole genome shotgun (WGS) entry which is preliminary data.</text>
</comment>
<feature type="region of interest" description="Disordered" evidence="1">
    <location>
        <begin position="17"/>
        <end position="79"/>
    </location>
</feature>
<reference evidence="2" key="2">
    <citation type="submission" date="2021-01" db="EMBL/GenBank/DDBJ databases">
        <authorList>
            <person name="Schikora-Tamarit M.A."/>
        </authorList>
    </citation>
    <scope>NUCLEOTIDE SEQUENCE</scope>
    <source>
        <strain evidence="2">CBS6341</strain>
    </source>
</reference>
<feature type="compositionally biased region" description="Basic and acidic residues" evidence="1">
    <location>
        <begin position="33"/>
        <end position="50"/>
    </location>
</feature>